<keyword evidence="14" id="KW-1133">Transmembrane helix</keyword>
<evidence type="ECO:0000259" key="20">
    <source>
        <dbReference type="Pfam" id="PF00905"/>
    </source>
</evidence>
<protein>
    <recommendedName>
        <fullName evidence="4 19">Beta-lactamase</fullName>
        <ecNumber evidence="4 19">3.5.2.6</ecNumber>
    </recommendedName>
</protein>
<keyword evidence="12" id="KW-0133">Cell shape</keyword>
<dbReference type="SUPFAM" id="SSF56519">
    <property type="entry name" value="Penicillin binding protein dimerisation domain"/>
    <property type="match status" value="1"/>
</dbReference>
<dbReference type="PROSITE" id="PS00337">
    <property type="entry name" value="BETA_LACTAMASE_D"/>
    <property type="match status" value="1"/>
</dbReference>
<evidence type="ECO:0000256" key="4">
    <source>
        <dbReference type="ARBA" id="ARBA00012865"/>
    </source>
</evidence>
<dbReference type="InterPro" id="IPR001460">
    <property type="entry name" value="PCN-bd_Tpept"/>
</dbReference>
<keyword evidence="23" id="KW-1185">Reference proteome</keyword>
<dbReference type="GO" id="GO:0017001">
    <property type="term" value="P:antibiotic catabolic process"/>
    <property type="evidence" value="ECO:0007669"/>
    <property type="project" value="InterPro"/>
</dbReference>
<dbReference type="InterPro" id="IPR017790">
    <property type="entry name" value="Penicillin-binding_protein_2"/>
</dbReference>
<evidence type="ECO:0000256" key="16">
    <source>
        <dbReference type="ARBA" id="ARBA00023251"/>
    </source>
</evidence>
<keyword evidence="7" id="KW-0121">Carboxypeptidase</keyword>
<dbReference type="InParanoid" id="W0RKG4"/>
<keyword evidence="15" id="KW-0472">Membrane</keyword>
<dbReference type="GO" id="GO:0008360">
    <property type="term" value="P:regulation of cell shape"/>
    <property type="evidence" value="ECO:0007669"/>
    <property type="project" value="UniProtKB-KW"/>
</dbReference>
<keyword evidence="13" id="KW-0573">Peptidoglycan synthesis</keyword>
<comment type="subcellular location">
    <subcellularLocation>
        <location evidence="2">Cell membrane</location>
    </subcellularLocation>
    <subcellularLocation>
        <location evidence="1">Membrane</location>
        <topology evidence="1">Single-pass membrane protein</topology>
    </subcellularLocation>
</comment>
<dbReference type="GO" id="GO:0009002">
    <property type="term" value="F:serine-type D-Ala-D-Ala carboxypeptidase activity"/>
    <property type="evidence" value="ECO:0007669"/>
    <property type="project" value="InterPro"/>
</dbReference>
<dbReference type="STRING" id="861299.J421_3395"/>
<name>W0RKG4_9BACT</name>
<dbReference type="GO" id="GO:0008658">
    <property type="term" value="F:penicillin binding"/>
    <property type="evidence" value="ECO:0007669"/>
    <property type="project" value="InterPro"/>
</dbReference>
<feature type="active site" description="Acyl-ester intermediate" evidence="18">
    <location>
        <position position="319"/>
    </location>
</feature>
<dbReference type="HOGENOM" id="CLU_009289_1_1_0"/>
<dbReference type="RefSeq" id="WP_025412394.1">
    <property type="nucleotide sequence ID" value="NZ_CP007128.1"/>
</dbReference>
<dbReference type="Gene3D" id="3.90.1310.10">
    <property type="entry name" value="Penicillin-binding protein 2a (Domain 2)"/>
    <property type="match status" value="1"/>
</dbReference>
<dbReference type="Gene3D" id="3.30.1390.30">
    <property type="entry name" value="Penicillin-binding protein 2a, domain 3"/>
    <property type="match status" value="1"/>
</dbReference>
<evidence type="ECO:0000313" key="23">
    <source>
        <dbReference type="Proteomes" id="UP000019151"/>
    </source>
</evidence>
<dbReference type="Gene3D" id="3.40.710.10">
    <property type="entry name" value="DD-peptidase/beta-lactamase superfamily"/>
    <property type="match status" value="1"/>
</dbReference>
<evidence type="ECO:0000256" key="5">
    <source>
        <dbReference type="ARBA" id="ARBA00022475"/>
    </source>
</evidence>
<dbReference type="GO" id="GO:0046677">
    <property type="term" value="P:response to antibiotic"/>
    <property type="evidence" value="ECO:0007669"/>
    <property type="project" value="UniProtKB-UniRule"/>
</dbReference>
<dbReference type="EMBL" id="CP007128">
    <property type="protein sequence ID" value="AHG90932.1"/>
    <property type="molecule type" value="Genomic_DNA"/>
</dbReference>
<evidence type="ECO:0000256" key="2">
    <source>
        <dbReference type="ARBA" id="ARBA00004236"/>
    </source>
</evidence>
<dbReference type="Proteomes" id="UP000019151">
    <property type="component" value="Chromosome"/>
</dbReference>
<evidence type="ECO:0000259" key="21">
    <source>
        <dbReference type="Pfam" id="PF03717"/>
    </source>
</evidence>
<dbReference type="EC" id="3.5.2.6" evidence="4 19"/>
<sequence length="598" mass="65485">MSFHPNDIARRSRGARVLLVASFVLLGSAFYRAQVLHHAEYVMQSEENRLREVPLPAPRGIIYDRNGKVIAENLPGYTVSVLSPSPDSLRETLRRLNAVIPFTDDDIATAVRRFNRAPNRPAVILADANFAQVSVLEEHRTEFPSLIIQSTPKRWYPDGPSVASIIGYTGEISEAELTKPEFSAYKAGMRIGKGGLERQYENVLRGREGYRFVEVDARGRVVREAPRDDQQPEAAPALYTNIDLDLQKLTQSLFGDTLQGAAVAIDPQTGGVLALVSAPSYDPNRFTGGIPKAYYDSLNTDPRRPLYNKAIQGRYAPGSTFKLATAIAGLEKGLVNLDTHMDQPCTGGFSFGRGYWRCWDKRGHGNVNLAQAIEKSCDVYFYQLGLKLQLSELVAGGLRLHMNDRTGIDLPSEMRPLFPSDPREYFRKKYGRNFVPASTAINMSIGQGENAQTVINMARFYAALANDGIMPRPTIARLQSPRQRVYNLPPDQLAGIRKALAGVVSERGTAAGAAIQGVAIAGKTGTAQSGQFDPATGKELNHAWFTGFAPADKPRIVVAVMLEKVPFHGSVSARIASQMISFYLKAQATVDEAVTNGG</sequence>
<dbReference type="InterPro" id="IPR012338">
    <property type="entry name" value="Beta-lactam/transpept-like"/>
</dbReference>
<reference evidence="22 23" key="1">
    <citation type="journal article" date="2014" name="Genome Announc.">
        <title>Genome Sequence and Methylome of Soil Bacterium Gemmatirosa kalamazoonensis KBS708T, a Member of the Rarely Cultivated Gemmatimonadetes Phylum.</title>
        <authorList>
            <person name="Debruyn J.M."/>
            <person name="Radosevich M."/>
            <person name="Wommack K.E."/>
            <person name="Polson S.W."/>
            <person name="Hauser L.J."/>
            <person name="Fawaz M.N."/>
            <person name="Korlach J."/>
            <person name="Tsai Y.C."/>
        </authorList>
    </citation>
    <scope>NUCLEOTIDE SEQUENCE [LARGE SCALE GENOMIC DNA]</scope>
    <source>
        <strain evidence="22 23">KBS708</strain>
    </source>
</reference>
<evidence type="ECO:0000256" key="3">
    <source>
        <dbReference type="ARBA" id="ARBA00007898"/>
    </source>
</evidence>
<dbReference type="KEGG" id="gba:J421_3395"/>
<evidence type="ECO:0000256" key="1">
    <source>
        <dbReference type="ARBA" id="ARBA00004167"/>
    </source>
</evidence>
<dbReference type="InterPro" id="IPR005311">
    <property type="entry name" value="PBP_dimer"/>
</dbReference>
<dbReference type="Pfam" id="PF00905">
    <property type="entry name" value="Transpeptidase"/>
    <property type="match status" value="1"/>
</dbReference>
<dbReference type="GO" id="GO:0005886">
    <property type="term" value="C:plasma membrane"/>
    <property type="evidence" value="ECO:0007669"/>
    <property type="project" value="UniProtKB-SubCell"/>
</dbReference>
<evidence type="ECO:0000313" key="22">
    <source>
        <dbReference type="EMBL" id="AHG90932.1"/>
    </source>
</evidence>
<dbReference type="NCBIfam" id="TIGR03423">
    <property type="entry name" value="pbp2_mrdA"/>
    <property type="match status" value="1"/>
</dbReference>
<keyword evidence="8" id="KW-0645">Protease</keyword>
<comment type="similarity">
    <text evidence="3 19">Belongs to the class-D beta-lactamase family.</text>
</comment>
<dbReference type="PANTHER" id="PTHR30627:SF2">
    <property type="entry name" value="PEPTIDOGLYCAN D,D-TRANSPEPTIDASE MRDA"/>
    <property type="match status" value="1"/>
</dbReference>
<keyword evidence="9" id="KW-0812">Transmembrane</keyword>
<feature type="modified residue" description="N6-carboxylysine" evidence="18">
    <location>
        <position position="322"/>
    </location>
</feature>
<dbReference type="GO" id="GO:0071555">
    <property type="term" value="P:cell wall organization"/>
    <property type="evidence" value="ECO:0007669"/>
    <property type="project" value="UniProtKB-KW"/>
</dbReference>
<evidence type="ECO:0000256" key="18">
    <source>
        <dbReference type="PIRSR" id="PIRSR602137-50"/>
    </source>
</evidence>
<dbReference type="InterPro" id="IPR050515">
    <property type="entry name" value="Beta-lactam/transpept"/>
</dbReference>
<dbReference type="PATRIC" id="fig|861299.3.peg.3446"/>
<dbReference type="PANTHER" id="PTHR30627">
    <property type="entry name" value="PEPTIDOGLYCAN D,D-TRANSPEPTIDASE"/>
    <property type="match status" value="1"/>
</dbReference>
<dbReference type="Pfam" id="PF03717">
    <property type="entry name" value="PBP_dimer"/>
    <property type="match status" value="1"/>
</dbReference>
<comment type="catalytic activity">
    <reaction evidence="19">
        <text>a beta-lactam + H2O = a substituted beta-amino acid</text>
        <dbReference type="Rhea" id="RHEA:20401"/>
        <dbReference type="ChEBI" id="CHEBI:15377"/>
        <dbReference type="ChEBI" id="CHEBI:35627"/>
        <dbReference type="ChEBI" id="CHEBI:140347"/>
        <dbReference type="EC" id="3.5.2.6"/>
    </reaction>
</comment>
<dbReference type="AlphaFoldDB" id="W0RKG4"/>
<accession>W0RKG4</accession>
<proteinExistence type="inferred from homology"/>
<feature type="domain" description="Penicillin-binding protein transpeptidase" evidence="20">
    <location>
        <begin position="260"/>
        <end position="580"/>
    </location>
</feature>
<evidence type="ECO:0000256" key="11">
    <source>
        <dbReference type="ARBA" id="ARBA00022801"/>
    </source>
</evidence>
<evidence type="ECO:0000256" key="17">
    <source>
        <dbReference type="ARBA" id="ARBA00023316"/>
    </source>
</evidence>
<evidence type="ECO:0000256" key="8">
    <source>
        <dbReference type="ARBA" id="ARBA00022670"/>
    </source>
</evidence>
<dbReference type="eggNOG" id="COG0768">
    <property type="taxonomic scope" value="Bacteria"/>
</dbReference>
<dbReference type="FunCoup" id="W0RKG4">
    <property type="interactions" value="24"/>
</dbReference>
<evidence type="ECO:0000256" key="13">
    <source>
        <dbReference type="ARBA" id="ARBA00022984"/>
    </source>
</evidence>
<evidence type="ECO:0000256" key="12">
    <source>
        <dbReference type="ARBA" id="ARBA00022960"/>
    </source>
</evidence>
<evidence type="ECO:0000256" key="7">
    <source>
        <dbReference type="ARBA" id="ARBA00022645"/>
    </source>
</evidence>
<gene>
    <name evidence="22" type="ORF">J421_3395</name>
</gene>
<dbReference type="GO" id="GO:0008800">
    <property type="term" value="F:beta-lactamase activity"/>
    <property type="evidence" value="ECO:0007669"/>
    <property type="project" value="UniProtKB-UniRule"/>
</dbReference>
<keyword evidence="6" id="KW-0997">Cell inner membrane</keyword>
<evidence type="ECO:0000256" key="10">
    <source>
        <dbReference type="ARBA" id="ARBA00022729"/>
    </source>
</evidence>
<evidence type="ECO:0000256" key="9">
    <source>
        <dbReference type="ARBA" id="ARBA00022692"/>
    </source>
</evidence>
<dbReference type="GO" id="GO:0006508">
    <property type="term" value="P:proteolysis"/>
    <property type="evidence" value="ECO:0007669"/>
    <property type="project" value="UniProtKB-KW"/>
</dbReference>
<evidence type="ECO:0000256" key="14">
    <source>
        <dbReference type="ARBA" id="ARBA00022989"/>
    </source>
</evidence>
<dbReference type="GO" id="GO:0009252">
    <property type="term" value="P:peptidoglycan biosynthetic process"/>
    <property type="evidence" value="ECO:0007669"/>
    <property type="project" value="UniProtKB-KW"/>
</dbReference>
<dbReference type="SUPFAM" id="SSF56601">
    <property type="entry name" value="beta-lactamase/transpeptidase-like"/>
    <property type="match status" value="1"/>
</dbReference>
<evidence type="ECO:0000256" key="19">
    <source>
        <dbReference type="RuleBase" id="RU361140"/>
    </source>
</evidence>
<keyword evidence="5" id="KW-1003">Cell membrane</keyword>
<keyword evidence="10" id="KW-0732">Signal</keyword>
<dbReference type="InterPro" id="IPR036138">
    <property type="entry name" value="PBP_dimer_sf"/>
</dbReference>
<dbReference type="GO" id="GO:0071972">
    <property type="term" value="F:peptidoglycan L,D-transpeptidase activity"/>
    <property type="evidence" value="ECO:0007669"/>
    <property type="project" value="TreeGrafter"/>
</dbReference>
<keyword evidence="16 19" id="KW-0046">Antibiotic resistance</keyword>
<keyword evidence="17" id="KW-0961">Cell wall biogenesis/degradation</keyword>
<evidence type="ECO:0000256" key="6">
    <source>
        <dbReference type="ARBA" id="ARBA00022519"/>
    </source>
</evidence>
<keyword evidence="11 19" id="KW-0378">Hydrolase</keyword>
<organism evidence="22 23">
    <name type="scientific">Gemmatirosa kalamazoonensis</name>
    <dbReference type="NCBI Taxonomy" id="861299"/>
    <lineage>
        <taxon>Bacteria</taxon>
        <taxon>Pseudomonadati</taxon>
        <taxon>Gemmatimonadota</taxon>
        <taxon>Gemmatimonadia</taxon>
        <taxon>Gemmatimonadales</taxon>
        <taxon>Gemmatimonadaceae</taxon>
        <taxon>Gemmatirosa</taxon>
    </lineage>
</organism>
<evidence type="ECO:0000256" key="15">
    <source>
        <dbReference type="ARBA" id="ARBA00023136"/>
    </source>
</evidence>
<dbReference type="InterPro" id="IPR002137">
    <property type="entry name" value="Beta-lactam_class-D_AS"/>
</dbReference>
<feature type="domain" description="Penicillin-binding protein dimerisation" evidence="21">
    <location>
        <begin position="55"/>
        <end position="224"/>
    </location>
</feature>